<organism evidence="2">
    <name type="scientific">Anopheles darlingi</name>
    <name type="common">Mosquito</name>
    <dbReference type="NCBI Taxonomy" id="43151"/>
    <lineage>
        <taxon>Eukaryota</taxon>
        <taxon>Metazoa</taxon>
        <taxon>Ecdysozoa</taxon>
        <taxon>Arthropoda</taxon>
        <taxon>Hexapoda</taxon>
        <taxon>Insecta</taxon>
        <taxon>Pterygota</taxon>
        <taxon>Neoptera</taxon>
        <taxon>Endopterygota</taxon>
        <taxon>Diptera</taxon>
        <taxon>Nematocera</taxon>
        <taxon>Culicoidea</taxon>
        <taxon>Culicidae</taxon>
        <taxon>Anophelinae</taxon>
        <taxon>Anopheles</taxon>
    </lineage>
</organism>
<sequence length="93" mass="10405">MSSAVTFESPALLALCRVVVAVARVRLSTIDLWRNGRKWLWEHACVCASTWTHTRNSPINRIQKLMRLSVVTGVCVSRYGAVCVDGQFGGRER</sequence>
<feature type="signal peptide" evidence="1">
    <location>
        <begin position="1"/>
        <end position="21"/>
    </location>
</feature>
<dbReference type="AlphaFoldDB" id="A0A2M4D3B3"/>
<keyword evidence="1" id="KW-0732">Signal</keyword>
<protein>
    <submittedName>
        <fullName evidence="2">Putative secreted protein</fullName>
    </submittedName>
</protein>
<dbReference type="EMBL" id="GGFL01007851">
    <property type="protein sequence ID" value="MBW72029.1"/>
    <property type="molecule type" value="Transcribed_RNA"/>
</dbReference>
<reference evidence="2" key="1">
    <citation type="submission" date="2018-01" db="EMBL/GenBank/DDBJ databases">
        <title>An insight into the sialome of Amazonian anophelines.</title>
        <authorList>
            <person name="Ribeiro J.M."/>
            <person name="Scarpassa V."/>
            <person name="Calvo E."/>
        </authorList>
    </citation>
    <scope>NUCLEOTIDE SEQUENCE</scope>
</reference>
<name>A0A2M4D3B3_ANODA</name>
<evidence type="ECO:0000256" key="1">
    <source>
        <dbReference type="SAM" id="SignalP"/>
    </source>
</evidence>
<accession>A0A2M4D3B3</accession>
<evidence type="ECO:0000313" key="2">
    <source>
        <dbReference type="EMBL" id="MBW72029.1"/>
    </source>
</evidence>
<feature type="chain" id="PRO_5014856871" evidence="1">
    <location>
        <begin position="22"/>
        <end position="93"/>
    </location>
</feature>
<proteinExistence type="predicted"/>